<feature type="transmembrane region" description="Helical" evidence="1">
    <location>
        <begin position="91"/>
        <end position="116"/>
    </location>
</feature>
<reference evidence="2" key="1">
    <citation type="submission" date="2022-01" db="EMBL/GenBank/DDBJ databases">
        <title>Genome Sequence Resource for Two Populations of Ditylenchus destructor, the Migratory Endoparasitic Phytonematode.</title>
        <authorList>
            <person name="Zhang H."/>
            <person name="Lin R."/>
            <person name="Xie B."/>
        </authorList>
    </citation>
    <scope>NUCLEOTIDE SEQUENCE</scope>
    <source>
        <strain evidence="2">BazhouSP</strain>
    </source>
</reference>
<evidence type="ECO:0000313" key="2">
    <source>
        <dbReference type="EMBL" id="KAI1694597.1"/>
    </source>
</evidence>
<comment type="caution">
    <text evidence="2">The sequence shown here is derived from an EMBL/GenBank/DDBJ whole genome shotgun (WGS) entry which is preliminary data.</text>
</comment>
<evidence type="ECO:0000256" key="1">
    <source>
        <dbReference type="SAM" id="Phobius"/>
    </source>
</evidence>
<feature type="transmembrane region" description="Helical" evidence="1">
    <location>
        <begin position="137"/>
        <end position="159"/>
    </location>
</feature>
<organism evidence="2 3">
    <name type="scientific">Ditylenchus destructor</name>
    <dbReference type="NCBI Taxonomy" id="166010"/>
    <lineage>
        <taxon>Eukaryota</taxon>
        <taxon>Metazoa</taxon>
        <taxon>Ecdysozoa</taxon>
        <taxon>Nematoda</taxon>
        <taxon>Chromadorea</taxon>
        <taxon>Rhabditida</taxon>
        <taxon>Tylenchina</taxon>
        <taxon>Tylenchomorpha</taxon>
        <taxon>Sphaerularioidea</taxon>
        <taxon>Anguinidae</taxon>
        <taxon>Anguininae</taxon>
        <taxon>Ditylenchus</taxon>
    </lineage>
</organism>
<gene>
    <name evidence="2" type="ORF">DdX_20037</name>
</gene>
<feature type="transmembrane region" description="Helical" evidence="1">
    <location>
        <begin position="20"/>
        <end position="38"/>
    </location>
</feature>
<dbReference type="AlphaFoldDB" id="A0AAD4MHD5"/>
<keyword evidence="1" id="KW-1133">Transmembrane helix</keyword>
<dbReference type="InterPro" id="IPR019422">
    <property type="entry name" value="7TM_GPCR_serpentine_rcpt_Srh"/>
</dbReference>
<evidence type="ECO:0000313" key="3">
    <source>
        <dbReference type="Proteomes" id="UP001201812"/>
    </source>
</evidence>
<keyword evidence="3" id="KW-1185">Reference proteome</keyword>
<dbReference type="Pfam" id="PF10318">
    <property type="entry name" value="7TM_GPCR_Srh"/>
    <property type="match status" value="1"/>
</dbReference>
<dbReference type="Proteomes" id="UP001201812">
    <property type="component" value="Unassembled WGS sequence"/>
</dbReference>
<keyword evidence="1" id="KW-0472">Membrane</keyword>
<feature type="transmembrane region" description="Helical" evidence="1">
    <location>
        <begin position="50"/>
        <end position="71"/>
    </location>
</feature>
<sequence>MHDYCGCLIGNFSVYQNCMHINSVLNSVVTAVVIFIILRKTPDSMKTYKWFLINAATCCFALDIFITLFFLPVTTLPWILGGCATGLLKPLGPMATVIGWVSLSQLLGMCGLSLNFTMLYRLAAIYNKTHLLKNKPVLILLAFIQIFFTTPTIILVLFIHPPEESSLKYVKESTDVRIECTEAIHPIETWLPNFSLNHFSVYKKLEYSHPKNQVICPTFGRHKALFSFLGSHMRNSAVSLSLTYVEAPGEMCLIKELVKGQIQRNYTILGIDRSGRKNIVNGKNPQAQLMKASFSPSKHRSDVNRDGRFMTLVDHCRVDFIRPTIRQSRKPAHCSRIASRAPVQKLEVTCHFQHNFPGQFIEKFKQSRKDDWPEHIVVKLVGTTRPRAYYSSTLYSITRHDPISTNEYDCICEDPYNK</sequence>
<keyword evidence="1" id="KW-0812">Transmembrane</keyword>
<protein>
    <submittedName>
        <fullName evidence="2">Serpentine type 7TM GPCR chemoreceptor srh domain-containing protein</fullName>
    </submittedName>
</protein>
<proteinExistence type="predicted"/>
<name>A0AAD4MHD5_9BILA</name>
<dbReference type="EMBL" id="JAKKPZ010000493">
    <property type="protein sequence ID" value="KAI1694597.1"/>
    <property type="molecule type" value="Genomic_DNA"/>
</dbReference>
<accession>A0AAD4MHD5</accession>